<sequence length="93" mass="10486">MQTAVMDLDSLKKIGDDSDGDQAAYKTWVENTPGMENRLPKHMKSLCEVAKKEGQAAQQMTLQQMTLTDHFQRAAIKEVIIPYSNDLFKEAVI</sequence>
<dbReference type="AlphaFoldDB" id="A0A0C9UU41"/>
<keyword evidence="2" id="KW-1185">Reference proteome</keyword>
<gene>
    <name evidence="1" type="ORF">M422DRAFT_265412</name>
</gene>
<name>A0A0C9UU41_SPHS4</name>
<evidence type="ECO:0000313" key="2">
    <source>
        <dbReference type="Proteomes" id="UP000054279"/>
    </source>
</evidence>
<organism evidence="1 2">
    <name type="scientific">Sphaerobolus stellatus (strain SS14)</name>
    <dbReference type="NCBI Taxonomy" id="990650"/>
    <lineage>
        <taxon>Eukaryota</taxon>
        <taxon>Fungi</taxon>
        <taxon>Dikarya</taxon>
        <taxon>Basidiomycota</taxon>
        <taxon>Agaricomycotina</taxon>
        <taxon>Agaricomycetes</taxon>
        <taxon>Phallomycetidae</taxon>
        <taxon>Geastrales</taxon>
        <taxon>Sphaerobolaceae</taxon>
        <taxon>Sphaerobolus</taxon>
    </lineage>
</organism>
<evidence type="ECO:0000313" key="1">
    <source>
        <dbReference type="EMBL" id="KIJ32777.1"/>
    </source>
</evidence>
<dbReference type="HOGENOM" id="CLU_2401071_0_0_1"/>
<dbReference type="EMBL" id="KN837222">
    <property type="protein sequence ID" value="KIJ32777.1"/>
    <property type="molecule type" value="Genomic_DNA"/>
</dbReference>
<reference evidence="1 2" key="1">
    <citation type="submission" date="2014-06" db="EMBL/GenBank/DDBJ databases">
        <title>Evolutionary Origins and Diversification of the Mycorrhizal Mutualists.</title>
        <authorList>
            <consortium name="DOE Joint Genome Institute"/>
            <consortium name="Mycorrhizal Genomics Consortium"/>
            <person name="Kohler A."/>
            <person name="Kuo A."/>
            <person name="Nagy L.G."/>
            <person name="Floudas D."/>
            <person name="Copeland A."/>
            <person name="Barry K.W."/>
            <person name="Cichocki N."/>
            <person name="Veneault-Fourrey C."/>
            <person name="LaButti K."/>
            <person name="Lindquist E.A."/>
            <person name="Lipzen A."/>
            <person name="Lundell T."/>
            <person name="Morin E."/>
            <person name="Murat C."/>
            <person name="Riley R."/>
            <person name="Ohm R."/>
            <person name="Sun H."/>
            <person name="Tunlid A."/>
            <person name="Henrissat B."/>
            <person name="Grigoriev I.V."/>
            <person name="Hibbett D.S."/>
            <person name="Martin F."/>
        </authorList>
    </citation>
    <scope>NUCLEOTIDE SEQUENCE [LARGE SCALE GENOMIC DNA]</scope>
    <source>
        <strain evidence="1 2">SS14</strain>
    </source>
</reference>
<accession>A0A0C9UU41</accession>
<dbReference type="Proteomes" id="UP000054279">
    <property type="component" value="Unassembled WGS sequence"/>
</dbReference>
<protein>
    <submittedName>
        <fullName evidence="1">Uncharacterized protein</fullName>
    </submittedName>
</protein>
<proteinExistence type="predicted"/>